<protein>
    <recommendedName>
        <fullName evidence="3">LamG domain-containing protein</fullName>
    </recommendedName>
</protein>
<dbReference type="Gene3D" id="2.60.120.200">
    <property type="match status" value="1"/>
</dbReference>
<dbReference type="EMBL" id="JAEAOA010000734">
    <property type="protein sequence ID" value="KAK3601341.1"/>
    <property type="molecule type" value="Genomic_DNA"/>
</dbReference>
<dbReference type="Proteomes" id="UP001195483">
    <property type="component" value="Unassembled WGS sequence"/>
</dbReference>
<reference evidence="1" key="1">
    <citation type="journal article" date="2021" name="Genome Biol. Evol.">
        <title>A High-Quality Reference Genome for a Parasitic Bivalve with Doubly Uniparental Inheritance (Bivalvia: Unionida).</title>
        <authorList>
            <person name="Smith C.H."/>
        </authorList>
    </citation>
    <scope>NUCLEOTIDE SEQUENCE</scope>
    <source>
        <strain evidence="1">CHS0354</strain>
    </source>
</reference>
<gene>
    <name evidence="1" type="ORF">CHS0354_011946</name>
</gene>
<sequence length="106" mass="12229">MESLNYNLERYTLAMWLKFENVGNDNGVYLSNGGHSSQSHGVAMLYKKGMLEFVFRKKDGKEWKVKARDVLPKRWYHVTATWLLDEGLSVYVNGNLMGKVKVPTSR</sequence>
<accession>A0AAE0T077</accession>
<evidence type="ECO:0000313" key="2">
    <source>
        <dbReference type="Proteomes" id="UP001195483"/>
    </source>
</evidence>
<name>A0AAE0T077_9BIVA</name>
<reference evidence="1" key="2">
    <citation type="journal article" date="2021" name="Genome Biol. Evol.">
        <title>Developing a high-quality reference genome for a parasitic bivalve with doubly uniparental inheritance (Bivalvia: Unionida).</title>
        <authorList>
            <person name="Smith C.H."/>
        </authorList>
    </citation>
    <scope>NUCLEOTIDE SEQUENCE</scope>
    <source>
        <strain evidence="1">CHS0354</strain>
        <tissue evidence="1">Mantle</tissue>
    </source>
</reference>
<dbReference type="SUPFAM" id="SSF49899">
    <property type="entry name" value="Concanavalin A-like lectins/glucanases"/>
    <property type="match status" value="1"/>
</dbReference>
<reference evidence="1" key="3">
    <citation type="submission" date="2023-05" db="EMBL/GenBank/DDBJ databases">
        <authorList>
            <person name="Smith C.H."/>
        </authorList>
    </citation>
    <scope>NUCLEOTIDE SEQUENCE</scope>
    <source>
        <strain evidence="1">CHS0354</strain>
        <tissue evidence="1">Mantle</tissue>
    </source>
</reference>
<keyword evidence="2" id="KW-1185">Reference proteome</keyword>
<dbReference type="InterPro" id="IPR013320">
    <property type="entry name" value="ConA-like_dom_sf"/>
</dbReference>
<comment type="caution">
    <text evidence="1">The sequence shown here is derived from an EMBL/GenBank/DDBJ whole genome shotgun (WGS) entry which is preliminary data.</text>
</comment>
<evidence type="ECO:0000313" key="1">
    <source>
        <dbReference type="EMBL" id="KAK3601341.1"/>
    </source>
</evidence>
<dbReference type="Pfam" id="PF13385">
    <property type="entry name" value="Laminin_G_3"/>
    <property type="match status" value="1"/>
</dbReference>
<dbReference type="AlphaFoldDB" id="A0AAE0T077"/>
<proteinExistence type="predicted"/>
<organism evidence="1 2">
    <name type="scientific">Potamilus streckersoni</name>
    <dbReference type="NCBI Taxonomy" id="2493646"/>
    <lineage>
        <taxon>Eukaryota</taxon>
        <taxon>Metazoa</taxon>
        <taxon>Spiralia</taxon>
        <taxon>Lophotrochozoa</taxon>
        <taxon>Mollusca</taxon>
        <taxon>Bivalvia</taxon>
        <taxon>Autobranchia</taxon>
        <taxon>Heteroconchia</taxon>
        <taxon>Palaeoheterodonta</taxon>
        <taxon>Unionida</taxon>
        <taxon>Unionoidea</taxon>
        <taxon>Unionidae</taxon>
        <taxon>Ambleminae</taxon>
        <taxon>Lampsilini</taxon>
        <taxon>Potamilus</taxon>
    </lineage>
</organism>
<evidence type="ECO:0008006" key="3">
    <source>
        <dbReference type="Google" id="ProtNLM"/>
    </source>
</evidence>